<organism evidence="2 3">
    <name type="scientific">Riccia sorocarpa</name>
    <dbReference type="NCBI Taxonomy" id="122646"/>
    <lineage>
        <taxon>Eukaryota</taxon>
        <taxon>Viridiplantae</taxon>
        <taxon>Streptophyta</taxon>
        <taxon>Embryophyta</taxon>
        <taxon>Marchantiophyta</taxon>
        <taxon>Marchantiopsida</taxon>
        <taxon>Marchantiidae</taxon>
        <taxon>Marchantiales</taxon>
        <taxon>Ricciaceae</taxon>
        <taxon>Riccia</taxon>
    </lineage>
</organism>
<proteinExistence type="predicted"/>
<accession>A0ABD3HPI7</accession>
<sequence>MLSQAYELRNVFKYATMDESIARDFEGRYMSSADWEVVDKMIKWLQGPAVISTLLCGSKYPTLTVTQLAWTKLLEHCTKSQVPDSQNTADIVQESQASGGRACLRYLMKYEDEMKSVPARIAQFLDPRMACDYLAIPSSSVCAEEANSAAKITFDSRFSLHKTTFKTESCVRSWLQTLQSMKIPLPQDYHVAFDALNLDFQTLAEDDEVIEYMLDDTHGREKDAAQEV</sequence>
<dbReference type="InterPro" id="IPR008906">
    <property type="entry name" value="HATC_C_dom"/>
</dbReference>
<dbReference type="AlphaFoldDB" id="A0ABD3HPI7"/>
<gene>
    <name evidence="2" type="ORF">R1sor_005636</name>
</gene>
<evidence type="ECO:0000259" key="1">
    <source>
        <dbReference type="Pfam" id="PF05699"/>
    </source>
</evidence>
<feature type="domain" description="HAT C-terminal dimerisation" evidence="1">
    <location>
        <begin position="128"/>
        <end position="175"/>
    </location>
</feature>
<reference evidence="2 3" key="1">
    <citation type="submission" date="2024-09" db="EMBL/GenBank/DDBJ databases">
        <title>Chromosome-scale assembly of Riccia sorocarpa.</title>
        <authorList>
            <person name="Paukszto L."/>
        </authorList>
    </citation>
    <scope>NUCLEOTIDE SEQUENCE [LARGE SCALE GENOMIC DNA]</scope>
    <source>
        <strain evidence="2">LP-2024</strain>
        <tissue evidence="2">Aerial parts of the thallus</tissue>
    </source>
</reference>
<protein>
    <recommendedName>
        <fullName evidence="1">HAT C-terminal dimerisation domain-containing protein</fullName>
    </recommendedName>
</protein>
<evidence type="ECO:0000313" key="2">
    <source>
        <dbReference type="EMBL" id="KAL3691985.1"/>
    </source>
</evidence>
<dbReference type="Proteomes" id="UP001633002">
    <property type="component" value="Unassembled WGS sequence"/>
</dbReference>
<name>A0ABD3HPI7_9MARC</name>
<keyword evidence="3" id="KW-1185">Reference proteome</keyword>
<evidence type="ECO:0000313" key="3">
    <source>
        <dbReference type="Proteomes" id="UP001633002"/>
    </source>
</evidence>
<dbReference type="EMBL" id="JBJQOH010000003">
    <property type="protein sequence ID" value="KAL3691985.1"/>
    <property type="molecule type" value="Genomic_DNA"/>
</dbReference>
<dbReference type="Pfam" id="PF05699">
    <property type="entry name" value="Dimer_Tnp_hAT"/>
    <property type="match status" value="1"/>
</dbReference>
<comment type="caution">
    <text evidence="2">The sequence shown here is derived from an EMBL/GenBank/DDBJ whole genome shotgun (WGS) entry which is preliminary data.</text>
</comment>